<dbReference type="EMBL" id="JAPMOU010000032">
    <property type="protein sequence ID" value="MDE1464336.1"/>
    <property type="molecule type" value="Genomic_DNA"/>
</dbReference>
<evidence type="ECO:0000313" key="2">
    <source>
        <dbReference type="Proteomes" id="UP001528823"/>
    </source>
</evidence>
<dbReference type="GO" id="GO:0008233">
    <property type="term" value="F:peptidase activity"/>
    <property type="evidence" value="ECO:0007669"/>
    <property type="project" value="UniProtKB-KW"/>
</dbReference>
<keyword evidence="1" id="KW-0378">Hydrolase</keyword>
<reference evidence="1 2" key="1">
    <citation type="submission" date="2022-11" db="EMBL/GenBank/DDBJ databases">
        <title>Spartinivicinus poritis sp. nov., isolated from scleractinian coral Porites lutea.</title>
        <authorList>
            <person name="Zhang G."/>
            <person name="Cai L."/>
            <person name="Wei Q."/>
        </authorList>
    </citation>
    <scope>NUCLEOTIDE SEQUENCE [LARGE SCALE GENOMIC DNA]</scope>
    <source>
        <strain evidence="1 2">A2-2</strain>
    </source>
</reference>
<name>A0ABT5UD79_9GAMM</name>
<protein>
    <submittedName>
        <fullName evidence="1">DUF922 domain-containing Zn-dependent protease</fullName>
    </submittedName>
</protein>
<accession>A0ABT5UD79</accession>
<dbReference type="Proteomes" id="UP001528823">
    <property type="component" value="Unassembled WGS sequence"/>
</dbReference>
<comment type="caution">
    <text evidence="1">The sequence shown here is derived from an EMBL/GenBank/DDBJ whole genome shotgun (WGS) entry which is preliminary data.</text>
</comment>
<dbReference type="GO" id="GO:0006508">
    <property type="term" value="P:proteolysis"/>
    <property type="evidence" value="ECO:0007669"/>
    <property type="project" value="UniProtKB-KW"/>
</dbReference>
<proteinExistence type="predicted"/>
<dbReference type="InterPro" id="IPR010321">
    <property type="entry name" value="DUF922"/>
</dbReference>
<organism evidence="1 2">
    <name type="scientific">Spartinivicinus poritis</name>
    <dbReference type="NCBI Taxonomy" id="2994640"/>
    <lineage>
        <taxon>Bacteria</taxon>
        <taxon>Pseudomonadati</taxon>
        <taxon>Pseudomonadota</taxon>
        <taxon>Gammaproteobacteria</taxon>
        <taxon>Oceanospirillales</taxon>
        <taxon>Zooshikellaceae</taxon>
        <taxon>Spartinivicinus</taxon>
    </lineage>
</organism>
<keyword evidence="2" id="KW-1185">Reference proteome</keyword>
<sequence length="192" mass="22482">MNKYLPFVFLCSTLQLQAEPNVSISYKFYDIYPKSFKEIEKEMNDRTPILKNGVRYKGYTAWYVKWRFKWWNDGNSCKITSVSTSLDVSYTMPRIPDNFTVNPSIRKAFNNYYQVLLKHEQGHKDSGLFAARDIEKALLGLGSFNNCKTLETAANNKGHQVIKKYNQRDINYDKRTKHGRLQGVDINRFIPD</sequence>
<dbReference type="Pfam" id="PF06037">
    <property type="entry name" value="DUF922"/>
    <property type="match status" value="1"/>
</dbReference>
<gene>
    <name evidence="1" type="ORF">ORQ98_20450</name>
</gene>
<keyword evidence="1" id="KW-0645">Protease</keyword>
<evidence type="ECO:0000313" key="1">
    <source>
        <dbReference type="EMBL" id="MDE1464336.1"/>
    </source>
</evidence>